<sequence>MSTSNDSLMFQSPPNQKANDKPQVAQQLVEARQIQQRMRNKMQNMLSSVKCCHKDLKEQLLSKKEQFELQLVNECTSVEQIYKQFSTMKLNMINKSNDTAFRKRYESLISPQFSSSIISQQENISKHIIRPIQKSREDFVRNIQTLNEQHQVNLKTTQQDLKIEIERTTKLCNALKMICQVYIDKLEIEKQDESGFKNQKLQDYLKILVVRQNDKGKFIELLCECLKDENMQVVGYQVVKKSSDVKLRSEVYEELQELVREVLIVLNQQMIV</sequence>
<evidence type="ECO:0000313" key="2">
    <source>
        <dbReference type="EMBL" id="CDW77930.1"/>
    </source>
</evidence>
<proteinExistence type="predicted"/>
<dbReference type="InParanoid" id="A0A078A6Q1"/>
<name>A0A078A6Q1_STYLE</name>
<reference evidence="2 3" key="1">
    <citation type="submission" date="2014-06" db="EMBL/GenBank/DDBJ databases">
        <authorList>
            <person name="Swart Estienne"/>
        </authorList>
    </citation>
    <scope>NUCLEOTIDE SEQUENCE [LARGE SCALE GENOMIC DNA]</scope>
    <source>
        <strain evidence="2 3">130c</strain>
    </source>
</reference>
<gene>
    <name evidence="2" type="primary">Contig4519.g4827</name>
    <name evidence="2" type="ORF">STYLEM_6899</name>
</gene>
<evidence type="ECO:0000313" key="3">
    <source>
        <dbReference type="Proteomes" id="UP000039865"/>
    </source>
</evidence>
<organism evidence="2 3">
    <name type="scientific">Stylonychia lemnae</name>
    <name type="common">Ciliate</name>
    <dbReference type="NCBI Taxonomy" id="5949"/>
    <lineage>
        <taxon>Eukaryota</taxon>
        <taxon>Sar</taxon>
        <taxon>Alveolata</taxon>
        <taxon>Ciliophora</taxon>
        <taxon>Intramacronucleata</taxon>
        <taxon>Spirotrichea</taxon>
        <taxon>Stichotrichia</taxon>
        <taxon>Sporadotrichida</taxon>
        <taxon>Oxytrichidae</taxon>
        <taxon>Stylonychinae</taxon>
        <taxon>Stylonychia</taxon>
    </lineage>
</organism>
<feature type="region of interest" description="Disordered" evidence="1">
    <location>
        <begin position="1"/>
        <end position="23"/>
    </location>
</feature>
<evidence type="ECO:0000256" key="1">
    <source>
        <dbReference type="SAM" id="MobiDB-lite"/>
    </source>
</evidence>
<dbReference type="AlphaFoldDB" id="A0A078A6Q1"/>
<keyword evidence="3" id="KW-1185">Reference proteome</keyword>
<feature type="compositionally biased region" description="Polar residues" evidence="1">
    <location>
        <begin position="1"/>
        <end position="17"/>
    </location>
</feature>
<dbReference type="Proteomes" id="UP000039865">
    <property type="component" value="Unassembled WGS sequence"/>
</dbReference>
<accession>A0A078A6Q1</accession>
<protein>
    <submittedName>
        <fullName evidence="2">Uncharacterized protein</fullName>
    </submittedName>
</protein>
<dbReference type="EMBL" id="CCKQ01006614">
    <property type="protein sequence ID" value="CDW77930.1"/>
    <property type="molecule type" value="Genomic_DNA"/>
</dbReference>